<gene>
    <name evidence="2" type="ORF">UR67_C0004G0026</name>
</gene>
<name>A0A0G0BJI1_UNCC3</name>
<feature type="transmembrane region" description="Helical" evidence="1">
    <location>
        <begin position="6"/>
        <end position="25"/>
    </location>
</feature>
<dbReference type="Proteomes" id="UP000034581">
    <property type="component" value="Unassembled WGS sequence"/>
</dbReference>
<keyword evidence="1" id="KW-1133">Transmembrane helix</keyword>
<dbReference type="EMBL" id="LBQB01000004">
    <property type="protein sequence ID" value="KKP69629.1"/>
    <property type="molecule type" value="Genomic_DNA"/>
</dbReference>
<reference evidence="2 3" key="1">
    <citation type="journal article" date="2015" name="Nature">
        <title>rRNA introns, odd ribosomes, and small enigmatic genomes across a large radiation of phyla.</title>
        <authorList>
            <person name="Brown C.T."/>
            <person name="Hug L.A."/>
            <person name="Thomas B.C."/>
            <person name="Sharon I."/>
            <person name="Castelle C.J."/>
            <person name="Singh A."/>
            <person name="Wilkins M.J."/>
            <person name="Williams K.H."/>
            <person name="Banfield J.F."/>
        </authorList>
    </citation>
    <scope>NUCLEOTIDE SEQUENCE [LARGE SCALE GENOMIC DNA]</scope>
</reference>
<dbReference type="InterPro" id="IPR027981">
    <property type="entry name" value="DUF4446"/>
</dbReference>
<keyword evidence="1" id="KW-0812">Transmembrane</keyword>
<evidence type="ECO:0000313" key="3">
    <source>
        <dbReference type="Proteomes" id="UP000034581"/>
    </source>
</evidence>
<evidence type="ECO:0000256" key="1">
    <source>
        <dbReference type="SAM" id="Phobius"/>
    </source>
</evidence>
<proteinExistence type="predicted"/>
<evidence type="ECO:0008006" key="4">
    <source>
        <dbReference type="Google" id="ProtNLM"/>
    </source>
</evidence>
<sequence length="151" mass="17423">MNNTFLIIIFFWNIFLTLFILYIYLSSKKIFKGSSGKTLQEALQKFFVQSESLNNKVSKLEHETDYLKKEKASFFQKTAFLRFNPFGDTGGDQSFVWALLDEGDNGVVISSLHGRENTRVYAKLIRKGEIVNHKLSKEEQEVLSQAKISKK</sequence>
<keyword evidence="1" id="KW-0472">Membrane</keyword>
<evidence type="ECO:0000313" key="2">
    <source>
        <dbReference type="EMBL" id="KKP69629.1"/>
    </source>
</evidence>
<dbReference type="STRING" id="1618350.UR67_C0004G0026"/>
<dbReference type="AlphaFoldDB" id="A0A0G0BJI1"/>
<protein>
    <recommendedName>
        <fullName evidence="4">DUF4446 domain-containing protein</fullName>
    </recommendedName>
</protein>
<comment type="caution">
    <text evidence="2">The sequence shown here is derived from an EMBL/GenBank/DDBJ whole genome shotgun (WGS) entry which is preliminary data.</text>
</comment>
<accession>A0A0G0BJI1</accession>
<dbReference type="Pfam" id="PF14584">
    <property type="entry name" value="DUF4446"/>
    <property type="match status" value="1"/>
</dbReference>
<organism evidence="2 3">
    <name type="scientific">candidate division CPR3 bacterium GW2011_GWF2_35_18</name>
    <dbReference type="NCBI Taxonomy" id="1618350"/>
    <lineage>
        <taxon>Bacteria</taxon>
        <taxon>Bacteria division CPR3</taxon>
    </lineage>
</organism>